<dbReference type="AlphaFoldDB" id="A0A0E9PVT0"/>
<evidence type="ECO:0000313" key="1">
    <source>
        <dbReference type="EMBL" id="JAH07963.1"/>
    </source>
</evidence>
<reference evidence="1" key="1">
    <citation type="submission" date="2014-11" db="EMBL/GenBank/DDBJ databases">
        <authorList>
            <person name="Amaro Gonzalez C."/>
        </authorList>
    </citation>
    <scope>NUCLEOTIDE SEQUENCE</scope>
</reference>
<name>A0A0E9PVT0_ANGAN</name>
<dbReference type="EMBL" id="GBXM01100614">
    <property type="protein sequence ID" value="JAH07963.1"/>
    <property type="molecule type" value="Transcribed_RNA"/>
</dbReference>
<reference evidence="1" key="2">
    <citation type="journal article" date="2015" name="Fish Shellfish Immunol.">
        <title>Early steps in the European eel (Anguilla anguilla)-Vibrio vulnificus interaction in the gills: Role of the RtxA13 toxin.</title>
        <authorList>
            <person name="Callol A."/>
            <person name="Pajuelo D."/>
            <person name="Ebbesson L."/>
            <person name="Teles M."/>
            <person name="MacKenzie S."/>
            <person name="Amaro C."/>
        </authorList>
    </citation>
    <scope>NUCLEOTIDE SEQUENCE</scope>
</reference>
<sequence length="31" mass="3645">MWKHPCCLRASAIKLSSRNKHINGHVLFIKR</sequence>
<protein>
    <submittedName>
        <fullName evidence="1">Uncharacterized protein</fullName>
    </submittedName>
</protein>
<organism evidence="1">
    <name type="scientific">Anguilla anguilla</name>
    <name type="common">European freshwater eel</name>
    <name type="synonym">Muraena anguilla</name>
    <dbReference type="NCBI Taxonomy" id="7936"/>
    <lineage>
        <taxon>Eukaryota</taxon>
        <taxon>Metazoa</taxon>
        <taxon>Chordata</taxon>
        <taxon>Craniata</taxon>
        <taxon>Vertebrata</taxon>
        <taxon>Euteleostomi</taxon>
        <taxon>Actinopterygii</taxon>
        <taxon>Neopterygii</taxon>
        <taxon>Teleostei</taxon>
        <taxon>Anguilliformes</taxon>
        <taxon>Anguillidae</taxon>
        <taxon>Anguilla</taxon>
    </lineage>
</organism>
<proteinExistence type="predicted"/>
<accession>A0A0E9PVT0</accession>